<proteinExistence type="predicted"/>
<keyword evidence="2" id="KW-1185">Reference proteome</keyword>
<accession>A0A846MPZ2</accession>
<dbReference type="Pfam" id="PF04338">
    <property type="entry name" value="DUF481"/>
    <property type="match status" value="1"/>
</dbReference>
<reference evidence="1 2" key="1">
    <citation type="submission" date="2020-03" db="EMBL/GenBank/DDBJ databases">
        <title>Genomic Encyclopedia of Type Strains, Phase IV (KMG-IV): sequencing the most valuable type-strain genomes for metagenomic binning, comparative biology and taxonomic classification.</title>
        <authorList>
            <person name="Goeker M."/>
        </authorList>
    </citation>
    <scope>NUCLEOTIDE SEQUENCE [LARGE SCALE GENOMIC DNA]</scope>
    <source>
        <strain evidence="1 2">DSM 5718</strain>
    </source>
</reference>
<gene>
    <name evidence="1" type="ORF">FHS56_001015</name>
</gene>
<comment type="caution">
    <text evidence="1">The sequence shown here is derived from an EMBL/GenBank/DDBJ whole genome shotgun (WGS) entry which is preliminary data.</text>
</comment>
<sequence length="273" mass="31935">MHSKPAFPAVFAYFVLLLYLARTDLHAQILNVEKERFLPDSANYWMLNLSASLSLYNRSALADNPLRYTSLRGNVDVLRAGKKHLYLLLNQYSYLKINDAEFFNFGYTHLRSNLLWQRTLSYELFAQWQVDKLRGLQERYLGGGGIRWRLLDTPQHHVFLGTGIMAEREHWQLNDKSTSYEANPFLWKSSNYLHWRGQITPALKTVMAVYYQTGYDESVNNFRHRLNGELHLNFPISKKLKFNTSFTASYESLPLIPITPFIYQFSQGLVFSL</sequence>
<evidence type="ECO:0008006" key="3">
    <source>
        <dbReference type="Google" id="ProtNLM"/>
    </source>
</evidence>
<protein>
    <recommendedName>
        <fullName evidence="3">DUF481 domain-containing protein</fullName>
    </recommendedName>
</protein>
<dbReference type="RefSeq" id="WP_166918756.1">
    <property type="nucleotide sequence ID" value="NZ_JAASRN010000001.1"/>
</dbReference>
<evidence type="ECO:0000313" key="1">
    <source>
        <dbReference type="EMBL" id="NIK73529.1"/>
    </source>
</evidence>
<dbReference type="AlphaFoldDB" id="A0A846MPZ2"/>
<organism evidence="1 2">
    <name type="scientific">Thermonema lapsum</name>
    <dbReference type="NCBI Taxonomy" id="28195"/>
    <lineage>
        <taxon>Bacteria</taxon>
        <taxon>Pseudomonadati</taxon>
        <taxon>Bacteroidota</taxon>
        <taxon>Cytophagia</taxon>
        <taxon>Cytophagales</taxon>
        <taxon>Thermonemataceae</taxon>
        <taxon>Thermonema</taxon>
    </lineage>
</organism>
<dbReference type="Proteomes" id="UP000537126">
    <property type="component" value="Unassembled WGS sequence"/>
</dbReference>
<evidence type="ECO:0000313" key="2">
    <source>
        <dbReference type="Proteomes" id="UP000537126"/>
    </source>
</evidence>
<name>A0A846MPZ2_9BACT</name>
<dbReference type="InterPro" id="IPR007433">
    <property type="entry name" value="DUF481"/>
</dbReference>
<dbReference type="EMBL" id="JAASRN010000001">
    <property type="protein sequence ID" value="NIK73529.1"/>
    <property type="molecule type" value="Genomic_DNA"/>
</dbReference>